<feature type="compositionally biased region" description="Basic and acidic residues" evidence="1">
    <location>
        <begin position="78"/>
        <end position="87"/>
    </location>
</feature>
<gene>
    <name evidence="3" type="ORF">H9932_15695</name>
</gene>
<evidence type="ECO:0000313" key="4">
    <source>
        <dbReference type="Proteomes" id="UP000823854"/>
    </source>
</evidence>
<dbReference type="Proteomes" id="UP000823854">
    <property type="component" value="Unassembled WGS sequence"/>
</dbReference>
<protein>
    <submittedName>
        <fullName evidence="3">GNAT family N-acetyltransferase</fullName>
    </submittedName>
</protein>
<name>A0A9D2Q443_9MICO</name>
<dbReference type="InterPro" id="IPR016181">
    <property type="entry name" value="Acyl_CoA_acyltransferase"/>
</dbReference>
<evidence type="ECO:0000313" key="3">
    <source>
        <dbReference type="EMBL" id="HJC71102.1"/>
    </source>
</evidence>
<dbReference type="EMBL" id="DWWC01000338">
    <property type="protein sequence ID" value="HJC71102.1"/>
    <property type="molecule type" value="Genomic_DNA"/>
</dbReference>
<dbReference type="InterPro" id="IPR000182">
    <property type="entry name" value="GNAT_dom"/>
</dbReference>
<sequence>MSAPRPAAPASVSGSAFTVDVPTLADVPALARVHVRGWEVAYGHVLSGEEWFGQPAIQRRIEQWTRWLTPGAPEADEGAFRAGRDGDGTPVGLAASWPPRDAEPVRERELSVLYVEAAWHGTGMAQALVESLIGEEPASLWVAEDNARAQRFYAKLGFAPDGARHVDPRWPALPDIRMVR</sequence>
<dbReference type="SUPFAM" id="SSF55729">
    <property type="entry name" value="Acyl-CoA N-acyltransferases (Nat)"/>
    <property type="match status" value="1"/>
</dbReference>
<evidence type="ECO:0000256" key="1">
    <source>
        <dbReference type="SAM" id="MobiDB-lite"/>
    </source>
</evidence>
<evidence type="ECO:0000259" key="2">
    <source>
        <dbReference type="PROSITE" id="PS51186"/>
    </source>
</evidence>
<accession>A0A9D2Q443</accession>
<organism evidence="3 4">
    <name type="scientific">Candidatus Brachybacterium intestinipullorum</name>
    <dbReference type="NCBI Taxonomy" id="2838512"/>
    <lineage>
        <taxon>Bacteria</taxon>
        <taxon>Bacillati</taxon>
        <taxon>Actinomycetota</taxon>
        <taxon>Actinomycetes</taxon>
        <taxon>Micrococcales</taxon>
        <taxon>Dermabacteraceae</taxon>
        <taxon>Brachybacterium</taxon>
    </lineage>
</organism>
<dbReference type="AlphaFoldDB" id="A0A9D2Q443"/>
<dbReference type="PROSITE" id="PS51186">
    <property type="entry name" value="GNAT"/>
    <property type="match status" value="1"/>
</dbReference>
<comment type="caution">
    <text evidence="3">The sequence shown here is derived from an EMBL/GenBank/DDBJ whole genome shotgun (WGS) entry which is preliminary data.</text>
</comment>
<reference evidence="3" key="2">
    <citation type="submission" date="2021-04" db="EMBL/GenBank/DDBJ databases">
        <authorList>
            <person name="Gilroy R."/>
        </authorList>
    </citation>
    <scope>NUCLEOTIDE SEQUENCE</scope>
    <source>
        <strain evidence="3">CHK130-7132</strain>
    </source>
</reference>
<feature type="region of interest" description="Disordered" evidence="1">
    <location>
        <begin position="72"/>
        <end position="100"/>
    </location>
</feature>
<proteinExistence type="predicted"/>
<dbReference type="GO" id="GO:0016747">
    <property type="term" value="F:acyltransferase activity, transferring groups other than amino-acyl groups"/>
    <property type="evidence" value="ECO:0007669"/>
    <property type="project" value="InterPro"/>
</dbReference>
<dbReference type="Gene3D" id="3.40.630.30">
    <property type="match status" value="1"/>
</dbReference>
<feature type="domain" description="N-acetyltransferase" evidence="2">
    <location>
        <begin position="33"/>
        <end position="180"/>
    </location>
</feature>
<dbReference type="Pfam" id="PF00583">
    <property type="entry name" value="Acetyltransf_1"/>
    <property type="match status" value="1"/>
</dbReference>
<reference evidence="3" key="1">
    <citation type="journal article" date="2021" name="PeerJ">
        <title>Extensive microbial diversity within the chicken gut microbiome revealed by metagenomics and culture.</title>
        <authorList>
            <person name="Gilroy R."/>
            <person name="Ravi A."/>
            <person name="Getino M."/>
            <person name="Pursley I."/>
            <person name="Horton D.L."/>
            <person name="Alikhan N.F."/>
            <person name="Baker D."/>
            <person name="Gharbi K."/>
            <person name="Hall N."/>
            <person name="Watson M."/>
            <person name="Adriaenssens E.M."/>
            <person name="Foster-Nyarko E."/>
            <person name="Jarju S."/>
            <person name="Secka A."/>
            <person name="Antonio M."/>
            <person name="Oren A."/>
            <person name="Chaudhuri R.R."/>
            <person name="La Ragione R."/>
            <person name="Hildebrand F."/>
            <person name="Pallen M.J."/>
        </authorList>
    </citation>
    <scope>NUCLEOTIDE SEQUENCE</scope>
    <source>
        <strain evidence="3">CHK130-7132</strain>
    </source>
</reference>